<dbReference type="OrthoDB" id="166149at2157"/>
<feature type="region of interest" description="Disordered" evidence="1">
    <location>
        <begin position="1"/>
        <end position="25"/>
    </location>
</feature>
<keyword evidence="3" id="KW-1185">Reference proteome</keyword>
<reference evidence="3" key="1">
    <citation type="submission" date="2017-02" db="EMBL/GenBank/DDBJ databases">
        <title>Natronthermophilus aegyptiacus gen. nov.,sp. nov., an aerobic, extremely halophilic alkalithermophilic archaeon isolated from the athalassohaline Wadi An Natrun, Egypt.</title>
        <authorList>
            <person name="Zhao B."/>
        </authorList>
    </citation>
    <scope>NUCLEOTIDE SEQUENCE [LARGE SCALE GENOMIC DNA]</scope>
    <source>
        <strain evidence="3">JW/NM-HA 15</strain>
    </source>
</reference>
<dbReference type="EMBL" id="CP019893">
    <property type="protein sequence ID" value="ARS89965.1"/>
    <property type="molecule type" value="Genomic_DNA"/>
</dbReference>
<dbReference type="Proteomes" id="UP000250088">
    <property type="component" value="Chromosome"/>
</dbReference>
<dbReference type="KEGG" id="naj:B1756_09640"/>
<accession>A0A2Z2HUX8</accession>
<dbReference type="RefSeq" id="WP_086888344.1">
    <property type="nucleotide sequence ID" value="NZ_CP019893.1"/>
</dbReference>
<organism evidence="2 3">
    <name type="scientific">Natrarchaeobaculum aegyptiacum</name>
    <dbReference type="NCBI Taxonomy" id="745377"/>
    <lineage>
        <taxon>Archaea</taxon>
        <taxon>Methanobacteriati</taxon>
        <taxon>Methanobacteriota</taxon>
        <taxon>Stenosarchaea group</taxon>
        <taxon>Halobacteria</taxon>
        <taxon>Halobacteriales</taxon>
        <taxon>Natrialbaceae</taxon>
        <taxon>Natrarchaeobaculum</taxon>
    </lineage>
</organism>
<dbReference type="AlphaFoldDB" id="A0A2Z2HUX8"/>
<gene>
    <name evidence="2" type="ORF">B1756_09640</name>
</gene>
<name>A0A2Z2HUX8_9EURY</name>
<protein>
    <submittedName>
        <fullName evidence="2">Uncharacterized protein</fullName>
    </submittedName>
</protein>
<evidence type="ECO:0000256" key="1">
    <source>
        <dbReference type="SAM" id="MobiDB-lite"/>
    </source>
</evidence>
<evidence type="ECO:0000313" key="3">
    <source>
        <dbReference type="Proteomes" id="UP000250088"/>
    </source>
</evidence>
<proteinExistence type="predicted"/>
<dbReference type="GeneID" id="32894342"/>
<evidence type="ECO:0000313" key="2">
    <source>
        <dbReference type="EMBL" id="ARS89965.1"/>
    </source>
</evidence>
<sequence>MVEKTPNHGLHTYEQGETDWTHTPDMETIEERLVVRAPESERDEYEPHPAATFVAIDTGAVYDGNGSTWFRATRRYETTRAEETTTESFVAEDALAIPTYESRDAMESAIDDPGSYLGLVDGSLEVVTIEDQ</sequence>